<reference evidence="7" key="2">
    <citation type="submission" date="2025-08" db="UniProtKB">
        <authorList>
            <consortium name="Ensembl"/>
        </authorList>
    </citation>
    <scope>IDENTIFICATION</scope>
</reference>
<keyword evidence="3" id="KW-0862">Zinc</keyword>
<dbReference type="InterPro" id="IPR006612">
    <property type="entry name" value="THAP_Znf"/>
</dbReference>
<dbReference type="AlphaFoldDB" id="A0A672Z682"/>
<evidence type="ECO:0000256" key="3">
    <source>
        <dbReference type="ARBA" id="ARBA00022833"/>
    </source>
</evidence>
<name>A0A672Z682_9TELE</name>
<organism evidence="7 8">
    <name type="scientific">Sphaeramia orbicularis</name>
    <name type="common">orbiculate cardinalfish</name>
    <dbReference type="NCBI Taxonomy" id="375764"/>
    <lineage>
        <taxon>Eukaryota</taxon>
        <taxon>Metazoa</taxon>
        <taxon>Chordata</taxon>
        <taxon>Craniata</taxon>
        <taxon>Vertebrata</taxon>
        <taxon>Euteleostomi</taxon>
        <taxon>Actinopterygii</taxon>
        <taxon>Neopterygii</taxon>
        <taxon>Teleostei</taxon>
        <taxon>Neoteleostei</taxon>
        <taxon>Acanthomorphata</taxon>
        <taxon>Gobiaria</taxon>
        <taxon>Kurtiformes</taxon>
        <taxon>Apogonoidei</taxon>
        <taxon>Apogonidae</taxon>
        <taxon>Apogoninae</taxon>
        <taxon>Sphaeramia</taxon>
    </lineage>
</organism>
<sequence>MTMAERQHSCTLCSNRTSTMHMLPKNPEFQIKWLQFIFGTMPQHYNSKLTFCSSHFEESDFFNFGEFSRGFTIKLLLKPGAVPLRQSTTSAHLYNVYYYGRRQESQV</sequence>
<protein>
    <recommendedName>
        <fullName evidence="6">THAP-type domain-containing protein</fullName>
    </recommendedName>
</protein>
<keyword evidence="4 5" id="KW-0238">DNA-binding</keyword>
<keyword evidence="1" id="KW-0479">Metal-binding</keyword>
<keyword evidence="2 5" id="KW-0863">Zinc-finger</keyword>
<dbReference type="GO" id="GO:0003677">
    <property type="term" value="F:DNA binding"/>
    <property type="evidence" value="ECO:0007669"/>
    <property type="project" value="UniProtKB-UniRule"/>
</dbReference>
<evidence type="ECO:0000256" key="1">
    <source>
        <dbReference type="ARBA" id="ARBA00022723"/>
    </source>
</evidence>
<evidence type="ECO:0000256" key="2">
    <source>
        <dbReference type="ARBA" id="ARBA00022771"/>
    </source>
</evidence>
<evidence type="ECO:0000259" key="6">
    <source>
        <dbReference type="PROSITE" id="PS50950"/>
    </source>
</evidence>
<evidence type="ECO:0000256" key="5">
    <source>
        <dbReference type="PROSITE-ProRule" id="PRU00309"/>
    </source>
</evidence>
<dbReference type="SMART" id="SM00692">
    <property type="entry name" value="DM3"/>
    <property type="match status" value="1"/>
</dbReference>
<evidence type="ECO:0000256" key="4">
    <source>
        <dbReference type="ARBA" id="ARBA00023125"/>
    </source>
</evidence>
<dbReference type="SUPFAM" id="SSF57716">
    <property type="entry name" value="Glucocorticoid receptor-like (DNA-binding domain)"/>
    <property type="match status" value="1"/>
</dbReference>
<evidence type="ECO:0000313" key="7">
    <source>
        <dbReference type="Ensembl" id="ENSSORP00005011992.1"/>
    </source>
</evidence>
<reference evidence="7" key="3">
    <citation type="submission" date="2025-09" db="UniProtKB">
        <authorList>
            <consortium name="Ensembl"/>
        </authorList>
    </citation>
    <scope>IDENTIFICATION</scope>
</reference>
<dbReference type="PROSITE" id="PS50950">
    <property type="entry name" value="ZF_THAP"/>
    <property type="match status" value="1"/>
</dbReference>
<dbReference type="Proteomes" id="UP000472271">
    <property type="component" value="Chromosome 1"/>
</dbReference>
<evidence type="ECO:0000313" key="8">
    <source>
        <dbReference type="Proteomes" id="UP000472271"/>
    </source>
</evidence>
<feature type="domain" description="THAP-type" evidence="6">
    <location>
        <begin position="3"/>
        <end position="86"/>
    </location>
</feature>
<dbReference type="SMART" id="SM00980">
    <property type="entry name" value="THAP"/>
    <property type="match status" value="1"/>
</dbReference>
<keyword evidence="8" id="KW-1185">Reference proteome</keyword>
<proteinExistence type="predicted"/>
<accession>A0A672Z682</accession>
<dbReference type="Ensembl" id="ENSSORT00005012384.1">
    <property type="protein sequence ID" value="ENSSORP00005011992.1"/>
    <property type="gene ID" value="ENSSORG00005006355.1"/>
</dbReference>
<dbReference type="GO" id="GO:0008270">
    <property type="term" value="F:zinc ion binding"/>
    <property type="evidence" value="ECO:0007669"/>
    <property type="project" value="UniProtKB-KW"/>
</dbReference>
<dbReference type="InParanoid" id="A0A672Z682"/>
<dbReference type="Pfam" id="PF05485">
    <property type="entry name" value="THAP"/>
    <property type="match status" value="1"/>
</dbReference>
<reference evidence="7" key="1">
    <citation type="submission" date="2019-06" db="EMBL/GenBank/DDBJ databases">
        <authorList>
            <consortium name="Wellcome Sanger Institute Data Sharing"/>
        </authorList>
    </citation>
    <scope>NUCLEOTIDE SEQUENCE [LARGE SCALE GENOMIC DNA]</scope>
</reference>